<feature type="transmembrane region" description="Helical" evidence="1">
    <location>
        <begin position="126"/>
        <end position="144"/>
    </location>
</feature>
<dbReference type="PANTHER" id="PTHR34980:SF3">
    <property type="entry name" value="BLR8105 PROTEIN"/>
    <property type="match status" value="1"/>
</dbReference>
<dbReference type="PANTHER" id="PTHR34980">
    <property type="entry name" value="INNER MEMBRANE PROTEIN-RELATED-RELATED"/>
    <property type="match status" value="1"/>
</dbReference>
<reference evidence="2 3" key="1">
    <citation type="submission" date="2020-04" db="EMBL/GenBank/DDBJ databases">
        <authorList>
            <person name="Hitch T.C.A."/>
            <person name="Wylensek D."/>
            <person name="Clavel T."/>
        </authorList>
    </citation>
    <scope>NUCLEOTIDE SEQUENCE [LARGE SCALE GENOMIC DNA]</scope>
    <source>
        <strain evidence="2 3">PG-130-P53-12</strain>
    </source>
</reference>
<dbReference type="InterPro" id="IPR008523">
    <property type="entry name" value="DUF805"/>
</dbReference>
<protein>
    <submittedName>
        <fullName evidence="2">DUF805 domain-containing protein</fullName>
    </submittedName>
</protein>
<dbReference type="Proteomes" id="UP000543804">
    <property type="component" value="Unassembled WGS sequence"/>
</dbReference>
<keyword evidence="1" id="KW-1133">Transmembrane helix</keyword>
<name>A0A848B4W8_9FIRM</name>
<proteinExistence type="predicted"/>
<feature type="transmembrane region" description="Helical" evidence="1">
    <location>
        <begin position="36"/>
        <end position="57"/>
    </location>
</feature>
<gene>
    <name evidence="2" type="ORF">HF878_01725</name>
</gene>
<comment type="caution">
    <text evidence="2">The sequence shown here is derived from an EMBL/GenBank/DDBJ whole genome shotgun (WGS) entry which is preliminary data.</text>
</comment>
<organism evidence="2 3">
    <name type="scientific">Selenomonas bovis</name>
    <dbReference type="NCBI Taxonomy" id="416586"/>
    <lineage>
        <taxon>Bacteria</taxon>
        <taxon>Bacillati</taxon>
        <taxon>Bacillota</taxon>
        <taxon>Negativicutes</taxon>
        <taxon>Selenomonadales</taxon>
        <taxon>Selenomonadaceae</taxon>
        <taxon>Selenomonas</taxon>
    </lineage>
</organism>
<feature type="transmembrane region" description="Helical" evidence="1">
    <location>
        <begin position="95"/>
        <end position="114"/>
    </location>
</feature>
<dbReference type="RefSeq" id="WP_170077011.1">
    <property type="nucleotide sequence ID" value="NZ_JABAFA010000002.1"/>
</dbReference>
<accession>A0A848B4W8</accession>
<keyword evidence="1" id="KW-0472">Membrane</keyword>
<dbReference type="EMBL" id="JABAFA010000002">
    <property type="protein sequence ID" value="NMD98208.1"/>
    <property type="molecule type" value="Genomic_DNA"/>
</dbReference>
<evidence type="ECO:0000313" key="3">
    <source>
        <dbReference type="Proteomes" id="UP000543804"/>
    </source>
</evidence>
<evidence type="ECO:0000313" key="2">
    <source>
        <dbReference type="EMBL" id="NMD98208.1"/>
    </source>
</evidence>
<keyword evidence="3" id="KW-1185">Reference proteome</keyword>
<sequence length="163" mass="17993">MALYNITRSDITMENIRRGFFSCEGRLNRRRYIERFLAVSVICLILALFVYFIVFYATGDKTAAAGITSSVSVLETVAVYTLVVRRLHDLGYGKTIGVVYLVYGLGQSVAGRFFEGLEPDSAPVVAYELVCLAAMVFQICLMALRGVQGDNQYGKDPLAHTVA</sequence>
<dbReference type="Pfam" id="PF05656">
    <property type="entry name" value="DUF805"/>
    <property type="match status" value="1"/>
</dbReference>
<dbReference type="GO" id="GO:0005886">
    <property type="term" value="C:plasma membrane"/>
    <property type="evidence" value="ECO:0007669"/>
    <property type="project" value="TreeGrafter"/>
</dbReference>
<keyword evidence="1" id="KW-0812">Transmembrane</keyword>
<evidence type="ECO:0000256" key="1">
    <source>
        <dbReference type="SAM" id="Phobius"/>
    </source>
</evidence>
<feature type="transmembrane region" description="Helical" evidence="1">
    <location>
        <begin position="63"/>
        <end position="83"/>
    </location>
</feature>
<dbReference type="AlphaFoldDB" id="A0A848B4W8"/>